<gene>
    <name evidence="10" type="primary">gltX</name>
    <name evidence="13" type="ORF">ID47_06810</name>
</gene>
<dbReference type="HOGENOM" id="CLU_015768_6_3_5"/>
<accession>A0A077B0R6</accession>
<dbReference type="InterPro" id="IPR049940">
    <property type="entry name" value="GluQ/Sye"/>
</dbReference>
<evidence type="ECO:0000256" key="1">
    <source>
        <dbReference type="ARBA" id="ARBA00004496"/>
    </source>
</evidence>
<dbReference type="Pfam" id="PF19269">
    <property type="entry name" value="Anticodon_2"/>
    <property type="match status" value="1"/>
</dbReference>
<dbReference type="FunFam" id="3.40.50.620:FF:000007">
    <property type="entry name" value="Glutamate--tRNA ligase"/>
    <property type="match status" value="1"/>
</dbReference>
<dbReference type="EC" id="6.1.1.17" evidence="10"/>
<dbReference type="CDD" id="cd00808">
    <property type="entry name" value="GluRS_core"/>
    <property type="match status" value="1"/>
</dbReference>
<keyword evidence="6 10" id="KW-0547">Nucleotide-binding</keyword>
<dbReference type="HAMAP" id="MF_00022">
    <property type="entry name" value="Glu_tRNA_synth_type1"/>
    <property type="match status" value="1"/>
</dbReference>
<dbReference type="OrthoDB" id="9807503at2"/>
<protein>
    <recommendedName>
        <fullName evidence="10">Glutamate--tRNA ligase</fullName>
        <ecNumber evidence="10">6.1.1.17</ecNumber>
    </recommendedName>
    <alternativeName>
        <fullName evidence="10">Glutamyl-tRNA synthetase</fullName>
        <shortName evidence="10">GluRS</shortName>
    </alternativeName>
</protein>
<evidence type="ECO:0000256" key="10">
    <source>
        <dbReference type="HAMAP-Rule" id="MF_00022"/>
    </source>
</evidence>
<keyword evidence="7 10" id="KW-0067">ATP-binding</keyword>
<dbReference type="InterPro" id="IPR045462">
    <property type="entry name" value="aa-tRNA-synth_I_cd-bd"/>
</dbReference>
<feature type="short sequence motif" description="'HIGH' region" evidence="10">
    <location>
        <begin position="9"/>
        <end position="19"/>
    </location>
</feature>
<dbReference type="NCBIfam" id="TIGR00464">
    <property type="entry name" value="gltX_bact"/>
    <property type="match status" value="1"/>
</dbReference>
<dbReference type="GO" id="GO:0008270">
    <property type="term" value="F:zinc ion binding"/>
    <property type="evidence" value="ECO:0007669"/>
    <property type="project" value="InterPro"/>
</dbReference>
<dbReference type="InterPro" id="IPR004527">
    <property type="entry name" value="Glu-tRNA-ligase_bac/mito"/>
</dbReference>
<dbReference type="EMBL" id="CP008941">
    <property type="protein sequence ID" value="AIK96515.1"/>
    <property type="molecule type" value="Genomic_DNA"/>
</dbReference>
<comment type="subunit">
    <text evidence="3 10">Monomer.</text>
</comment>
<name>A0A077B0R6_9PROT</name>
<dbReference type="PANTHER" id="PTHR43311">
    <property type="entry name" value="GLUTAMATE--TRNA LIGASE"/>
    <property type="match status" value="1"/>
</dbReference>
<comment type="subcellular location">
    <subcellularLocation>
        <location evidence="1 10">Cytoplasm</location>
    </subcellularLocation>
</comment>
<dbReference type="AlphaFoldDB" id="A0A077B0R6"/>
<dbReference type="InterPro" id="IPR008925">
    <property type="entry name" value="aa_tRNA-synth_I_cd-bd_sf"/>
</dbReference>
<dbReference type="GO" id="GO:0005524">
    <property type="term" value="F:ATP binding"/>
    <property type="evidence" value="ECO:0007669"/>
    <property type="project" value="UniProtKB-UniRule"/>
</dbReference>
<dbReference type="GO" id="GO:0005829">
    <property type="term" value="C:cytosol"/>
    <property type="evidence" value="ECO:0007669"/>
    <property type="project" value="TreeGrafter"/>
</dbReference>
<dbReference type="RefSeq" id="WP_038464994.1">
    <property type="nucleotide sequence ID" value="NZ_CP008941.1"/>
</dbReference>
<dbReference type="InterPro" id="IPR020751">
    <property type="entry name" value="aa-tRNA-synth_I_codon-bd_sub2"/>
</dbReference>
<keyword evidence="9 10" id="KW-0030">Aminoacyl-tRNA synthetase</keyword>
<dbReference type="GO" id="GO:0000049">
    <property type="term" value="F:tRNA binding"/>
    <property type="evidence" value="ECO:0007669"/>
    <property type="project" value="InterPro"/>
</dbReference>
<comment type="similarity">
    <text evidence="2 10">Belongs to the class-I aminoacyl-tRNA synthetase family. Glutamate--tRNA ligase type 1 subfamily.</text>
</comment>
<comment type="caution">
    <text evidence="10">Lacks conserved residue(s) required for the propagation of feature annotation.</text>
</comment>
<evidence type="ECO:0000313" key="14">
    <source>
        <dbReference type="Proteomes" id="UP000028926"/>
    </source>
</evidence>
<dbReference type="InterPro" id="IPR020058">
    <property type="entry name" value="Glu/Gln-tRNA-synth_Ib_cat-dom"/>
</dbReference>
<dbReference type="KEGG" id="paca:ID47_06810"/>
<dbReference type="PRINTS" id="PR00987">
    <property type="entry name" value="TRNASYNTHGLU"/>
</dbReference>
<reference evidence="13 14" key="1">
    <citation type="submission" date="2014-07" db="EMBL/GenBank/DDBJ databases">
        <title>Comparative genomic insights into amoeba endosymbionts belonging to the families of Holosporaceae and Candidatus Midichloriaceae within Rickettsiales.</title>
        <authorList>
            <person name="Wang Z."/>
            <person name="Wu M."/>
        </authorList>
    </citation>
    <scope>NUCLEOTIDE SEQUENCE [LARGE SCALE GENOMIC DNA]</scope>
    <source>
        <strain evidence="13">PRA3</strain>
    </source>
</reference>
<dbReference type="InterPro" id="IPR033910">
    <property type="entry name" value="GluRS_core"/>
</dbReference>
<dbReference type="Pfam" id="PF00749">
    <property type="entry name" value="tRNA-synt_1c"/>
    <property type="match status" value="1"/>
</dbReference>
<evidence type="ECO:0000256" key="7">
    <source>
        <dbReference type="ARBA" id="ARBA00022840"/>
    </source>
</evidence>
<dbReference type="PANTHER" id="PTHR43311:SF2">
    <property type="entry name" value="GLUTAMATE--TRNA LIGASE, MITOCHONDRIAL-RELATED"/>
    <property type="match status" value="1"/>
</dbReference>
<proteinExistence type="inferred from homology"/>
<comment type="function">
    <text evidence="10">Catalyzes the attachment of glutamate to tRNA(Glu) in a two-step reaction: glutamate is first activated by ATP to form Glu-AMP and then transferred to the acceptor end of tRNA(Glu).</text>
</comment>
<evidence type="ECO:0000256" key="2">
    <source>
        <dbReference type="ARBA" id="ARBA00007894"/>
    </source>
</evidence>
<keyword evidence="5 10" id="KW-0436">Ligase</keyword>
<evidence type="ECO:0000259" key="12">
    <source>
        <dbReference type="Pfam" id="PF19269"/>
    </source>
</evidence>
<feature type="domain" description="Glutamyl/glutaminyl-tRNA synthetase class Ib catalytic" evidence="11">
    <location>
        <begin position="3"/>
        <end position="305"/>
    </location>
</feature>
<evidence type="ECO:0000259" key="11">
    <source>
        <dbReference type="Pfam" id="PF00749"/>
    </source>
</evidence>
<comment type="catalytic activity">
    <reaction evidence="10">
        <text>tRNA(Glu) + L-glutamate + ATP = L-glutamyl-tRNA(Glu) + AMP + diphosphate</text>
        <dbReference type="Rhea" id="RHEA:23540"/>
        <dbReference type="Rhea" id="RHEA-COMP:9663"/>
        <dbReference type="Rhea" id="RHEA-COMP:9680"/>
        <dbReference type="ChEBI" id="CHEBI:29985"/>
        <dbReference type="ChEBI" id="CHEBI:30616"/>
        <dbReference type="ChEBI" id="CHEBI:33019"/>
        <dbReference type="ChEBI" id="CHEBI:78442"/>
        <dbReference type="ChEBI" id="CHEBI:78520"/>
        <dbReference type="ChEBI" id="CHEBI:456215"/>
        <dbReference type="EC" id="6.1.1.17"/>
    </reaction>
</comment>
<dbReference type="GO" id="GO:0006424">
    <property type="term" value="P:glutamyl-tRNA aminoacylation"/>
    <property type="evidence" value="ECO:0007669"/>
    <property type="project" value="UniProtKB-UniRule"/>
</dbReference>
<dbReference type="STRING" id="91604.ID47_06810"/>
<feature type="binding site" evidence="10">
    <location>
        <position position="241"/>
    </location>
    <ligand>
        <name>ATP</name>
        <dbReference type="ChEBI" id="CHEBI:30616"/>
    </ligand>
</feature>
<feature type="domain" description="Aminoacyl-tRNA synthetase class I anticodon-binding" evidence="12">
    <location>
        <begin position="320"/>
        <end position="461"/>
    </location>
</feature>
<evidence type="ECO:0000256" key="9">
    <source>
        <dbReference type="ARBA" id="ARBA00023146"/>
    </source>
</evidence>
<dbReference type="GO" id="GO:0004818">
    <property type="term" value="F:glutamate-tRNA ligase activity"/>
    <property type="evidence" value="ECO:0007669"/>
    <property type="project" value="UniProtKB-UniRule"/>
</dbReference>
<keyword evidence="14" id="KW-1185">Reference proteome</keyword>
<dbReference type="Gene3D" id="1.10.10.350">
    <property type="match status" value="1"/>
</dbReference>
<dbReference type="InterPro" id="IPR000924">
    <property type="entry name" value="Glu/Gln-tRNA-synth"/>
</dbReference>
<keyword evidence="4 10" id="KW-0963">Cytoplasm</keyword>
<organism evidence="13 14">
    <name type="scientific">Candidatus Odyssella acanthamoebae</name>
    <dbReference type="NCBI Taxonomy" id="91604"/>
    <lineage>
        <taxon>Bacteria</taxon>
        <taxon>Pseudomonadati</taxon>
        <taxon>Pseudomonadota</taxon>
        <taxon>Alphaproteobacteria</taxon>
        <taxon>Holosporales</taxon>
        <taxon>Candidatus Paracaedibacteraceae</taxon>
        <taxon>Candidatus Odyssella</taxon>
    </lineage>
</organism>
<feature type="short sequence motif" description="'KMSKS' region" evidence="10">
    <location>
        <begin position="238"/>
        <end position="242"/>
    </location>
</feature>
<dbReference type="Proteomes" id="UP000028926">
    <property type="component" value="Chromosome"/>
</dbReference>
<evidence type="ECO:0000256" key="4">
    <source>
        <dbReference type="ARBA" id="ARBA00022490"/>
    </source>
</evidence>
<evidence type="ECO:0000256" key="8">
    <source>
        <dbReference type="ARBA" id="ARBA00022917"/>
    </source>
</evidence>
<evidence type="ECO:0000256" key="6">
    <source>
        <dbReference type="ARBA" id="ARBA00022741"/>
    </source>
</evidence>
<sequence length="467" mass="52288">MTVITRFAPSPTGYLHIGSARTALFNYLFAKHHGGQFLLRIEDTDRARSTQEAVNAIVDSMKWLGLDWDGETVYQFARAERHAAIARQLLAEGKAYYCYCSPEELEQMREHAKANNLPPRYNGFWRDRDPSEAPAGVAPVIRFKAPQEGETIIEDLVQGTVCIQNSQLDDMVLLRADGTPTYMLSVVVDDHDMNVTHIIRGDDHLTNAFRQHHLYQSCQWDVPQFAHLPLIHGPDGAKLSKRHGALGAESYRDLGFLPEAMCNYLLRLGWSHGDEEIISRDQAIAWFDTDSIGRSPARFDMAKLTNLNAHYIREADNARLMELCQPVIEEKLGLKLSVAEFERITLGMTGLKQRAKTIMELADNALIYVRLATPDEKAQKFITDAAKTLVKEVIQDLGQADSFTEHELDAKIRETAERLGEKLGTIAQPLRVALTGSTVSPSVFEVMAVLGKQESLQRLAAFVGEAN</sequence>
<evidence type="ECO:0000313" key="13">
    <source>
        <dbReference type="EMBL" id="AIK96515.1"/>
    </source>
</evidence>
<dbReference type="InterPro" id="IPR014729">
    <property type="entry name" value="Rossmann-like_a/b/a_fold"/>
</dbReference>
<dbReference type="eggNOG" id="COG0008">
    <property type="taxonomic scope" value="Bacteria"/>
</dbReference>
<dbReference type="Gene3D" id="3.40.50.620">
    <property type="entry name" value="HUPs"/>
    <property type="match status" value="1"/>
</dbReference>
<dbReference type="SUPFAM" id="SSF48163">
    <property type="entry name" value="An anticodon-binding domain of class I aminoacyl-tRNA synthetases"/>
    <property type="match status" value="1"/>
</dbReference>
<keyword evidence="8 10" id="KW-0648">Protein biosynthesis</keyword>
<evidence type="ECO:0000256" key="5">
    <source>
        <dbReference type="ARBA" id="ARBA00022598"/>
    </source>
</evidence>
<evidence type="ECO:0000256" key="3">
    <source>
        <dbReference type="ARBA" id="ARBA00011245"/>
    </source>
</evidence>
<dbReference type="SUPFAM" id="SSF52374">
    <property type="entry name" value="Nucleotidylyl transferase"/>
    <property type="match status" value="1"/>
</dbReference>